<evidence type="ECO:0000313" key="3">
    <source>
        <dbReference type="EMBL" id="ONH90045.1"/>
    </source>
</evidence>
<dbReference type="PANTHER" id="PTHR47074">
    <property type="entry name" value="BNAC02G40300D PROTEIN"/>
    <property type="match status" value="1"/>
</dbReference>
<dbReference type="EMBL" id="CM007658">
    <property type="protein sequence ID" value="ONH90045.1"/>
    <property type="molecule type" value="Genomic_DNA"/>
</dbReference>
<dbReference type="InterPro" id="IPR052929">
    <property type="entry name" value="RNase_H-like_EbsB-rel"/>
</dbReference>
<organism evidence="3 4">
    <name type="scientific">Prunus persica</name>
    <name type="common">Peach</name>
    <name type="synonym">Amygdalus persica</name>
    <dbReference type="NCBI Taxonomy" id="3760"/>
    <lineage>
        <taxon>Eukaryota</taxon>
        <taxon>Viridiplantae</taxon>
        <taxon>Streptophyta</taxon>
        <taxon>Embryophyta</taxon>
        <taxon>Tracheophyta</taxon>
        <taxon>Spermatophyta</taxon>
        <taxon>Magnoliopsida</taxon>
        <taxon>eudicotyledons</taxon>
        <taxon>Gunneridae</taxon>
        <taxon>Pentapetalae</taxon>
        <taxon>rosids</taxon>
        <taxon>fabids</taxon>
        <taxon>Rosales</taxon>
        <taxon>Rosaceae</taxon>
        <taxon>Amygdaloideae</taxon>
        <taxon>Amygdaleae</taxon>
        <taxon>Prunus</taxon>
    </lineage>
</organism>
<dbReference type="InterPro" id="IPR026960">
    <property type="entry name" value="RVT-Znf"/>
</dbReference>
<dbReference type="SUPFAM" id="SSF53098">
    <property type="entry name" value="Ribonuclease H-like"/>
    <property type="match status" value="1"/>
</dbReference>
<dbReference type="Pfam" id="PF13966">
    <property type="entry name" value="zf-RVT"/>
    <property type="match status" value="1"/>
</dbReference>
<feature type="domain" description="RNase H type-1" evidence="1">
    <location>
        <begin position="167"/>
        <end position="257"/>
    </location>
</feature>
<dbReference type="InterPro" id="IPR002156">
    <property type="entry name" value="RNaseH_domain"/>
</dbReference>
<evidence type="ECO:0000259" key="2">
    <source>
        <dbReference type="Pfam" id="PF13966"/>
    </source>
</evidence>
<dbReference type="AlphaFoldDB" id="A0A251MS55"/>
<dbReference type="Gramene" id="ONH90045">
    <property type="protein sequence ID" value="ONH90045"/>
    <property type="gene ID" value="PRUPE_8G032200"/>
</dbReference>
<evidence type="ECO:0000313" key="4">
    <source>
        <dbReference type="Proteomes" id="UP000006882"/>
    </source>
</evidence>
<feature type="domain" description="Reverse transcriptase zinc-binding" evidence="2">
    <location>
        <begin position="1"/>
        <end position="50"/>
    </location>
</feature>
<dbReference type="PANTHER" id="PTHR47074:SF73">
    <property type="entry name" value="OS04G0448401 PROTEIN"/>
    <property type="match status" value="1"/>
</dbReference>
<protein>
    <recommendedName>
        <fullName evidence="5">RNase H type-1 domain-containing protein</fullName>
    </recommendedName>
</protein>
<proteinExistence type="predicted"/>
<dbReference type="eggNOG" id="KOG1075">
    <property type="taxonomic scope" value="Eukaryota"/>
</dbReference>
<evidence type="ECO:0008006" key="5">
    <source>
        <dbReference type="Google" id="ProtNLM"/>
    </source>
</evidence>
<reference evidence="3 4" key="1">
    <citation type="journal article" date="2013" name="Nat. Genet.">
        <title>The high-quality draft genome of peach (Prunus persica) identifies unique patterns of genetic diversity, domestication and genome evolution.</title>
        <authorList>
            <consortium name="International Peach Genome Initiative"/>
            <person name="Verde I."/>
            <person name="Abbott A.G."/>
            <person name="Scalabrin S."/>
            <person name="Jung S."/>
            <person name="Shu S."/>
            <person name="Marroni F."/>
            <person name="Zhebentyayeva T."/>
            <person name="Dettori M.T."/>
            <person name="Grimwood J."/>
            <person name="Cattonaro F."/>
            <person name="Zuccolo A."/>
            <person name="Rossini L."/>
            <person name="Jenkins J."/>
            <person name="Vendramin E."/>
            <person name="Meisel L.A."/>
            <person name="Decroocq V."/>
            <person name="Sosinski B."/>
            <person name="Prochnik S."/>
            <person name="Mitros T."/>
            <person name="Policriti A."/>
            <person name="Cipriani G."/>
            <person name="Dondini L."/>
            <person name="Ficklin S."/>
            <person name="Goodstein D.M."/>
            <person name="Xuan P."/>
            <person name="Del Fabbro C."/>
            <person name="Aramini V."/>
            <person name="Copetti D."/>
            <person name="Gonzalez S."/>
            <person name="Horner D.S."/>
            <person name="Falchi R."/>
            <person name="Lucas S."/>
            <person name="Mica E."/>
            <person name="Maldonado J."/>
            <person name="Lazzari B."/>
            <person name="Bielenberg D."/>
            <person name="Pirona R."/>
            <person name="Miculan M."/>
            <person name="Barakat A."/>
            <person name="Testolin R."/>
            <person name="Stella A."/>
            <person name="Tartarini S."/>
            <person name="Tonutti P."/>
            <person name="Arus P."/>
            <person name="Orellana A."/>
            <person name="Wells C."/>
            <person name="Main D."/>
            <person name="Vizzotto G."/>
            <person name="Silva H."/>
            <person name="Salamini F."/>
            <person name="Schmutz J."/>
            <person name="Morgante M."/>
            <person name="Rokhsar D.S."/>
        </authorList>
    </citation>
    <scope>NUCLEOTIDE SEQUENCE [LARGE SCALE GENOMIC DNA]</scope>
    <source>
        <strain evidence="4">cv. Nemared</strain>
    </source>
</reference>
<sequence>MFLWRVLPNAIFTHWNLYRSKIIDSPVCPICGVEEETIEHLLFLCPWTNAVRFVVPLNYIVDMRGFSSVDRWLKGVINFQGLSKREVHFLLTNISFICWEIWKTGCNFVFKSSHIDPRLTIDRAIQNRREFLDAKAKSPMPFGDASVDPNILAQGWRPLMSNYVKINFDGAWKKDSHLAGLGVVARDAIGSFCGGLATSFHCNLALVAEAAASLRAFKFALNHNFTDIILETDSKILVEGVRGGENKMVFGLSNLFWMSLRRSLFVLDRFFGAGCQGN</sequence>
<dbReference type="InterPro" id="IPR044730">
    <property type="entry name" value="RNase_H-like_dom_plant"/>
</dbReference>
<dbReference type="GO" id="GO:0004523">
    <property type="term" value="F:RNA-DNA hybrid ribonuclease activity"/>
    <property type="evidence" value="ECO:0007669"/>
    <property type="project" value="InterPro"/>
</dbReference>
<evidence type="ECO:0000259" key="1">
    <source>
        <dbReference type="Pfam" id="PF13456"/>
    </source>
</evidence>
<keyword evidence="4" id="KW-1185">Reference proteome</keyword>
<accession>A0A251MS55</accession>
<dbReference type="GO" id="GO:0003676">
    <property type="term" value="F:nucleic acid binding"/>
    <property type="evidence" value="ECO:0007669"/>
    <property type="project" value="InterPro"/>
</dbReference>
<name>A0A251MS55_PRUPE</name>
<dbReference type="InterPro" id="IPR012337">
    <property type="entry name" value="RNaseH-like_sf"/>
</dbReference>
<dbReference type="Gene3D" id="3.30.420.10">
    <property type="entry name" value="Ribonuclease H-like superfamily/Ribonuclease H"/>
    <property type="match status" value="1"/>
</dbReference>
<dbReference type="CDD" id="cd06222">
    <property type="entry name" value="RNase_H_like"/>
    <property type="match status" value="1"/>
</dbReference>
<dbReference type="Proteomes" id="UP000006882">
    <property type="component" value="Chromosome G8"/>
</dbReference>
<dbReference type="Pfam" id="PF13456">
    <property type="entry name" value="RVT_3"/>
    <property type="match status" value="1"/>
</dbReference>
<gene>
    <name evidence="3" type="ORF">PRUPE_8G032200</name>
</gene>
<dbReference type="InterPro" id="IPR036397">
    <property type="entry name" value="RNaseH_sf"/>
</dbReference>